<reference evidence="2 3" key="1">
    <citation type="submission" date="2019-03" db="EMBL/GenBank/DDBJ databases">
        <title>Single cell metagenomics reveals metabolic interactions within the superorganism composed of flagellate Streblomastix strix and complex community of Bacteroidetes bacteria on its surface.</title>
        <authorList>
            <person name="Treitli S.C."/>
            <person name="Kolisko M."/>
            <person name="Husnik F."/>
            <person name="Keeling P."/>
            <person name="Hampl V."/>
        </authorList>
    </citation>
    <scope>NUCLEOTIDE SEQUENCE [LARGE SCALE GENOMIC DNA]</scope>
    <source>
        <strain evidence="2">ST1C</strain>
    </source>
</reference>
<evidence type="ECO:0000256" key="1">
    <source>
        <dbReference type="SAM" id="MobiDB-lite"/>
    </source>
</evidence>
<dbReference type="AlphaFoldDB" id="A0A5J4U2B5"/>
<protein>
    <submittedName>
        <fullName evidence="2">Uncharacterized protein</fullName>
    </submittedName>
</protein>
<feature type="region of interest" description="Disordered" evidence="1">
    <location>
        <begin position="1"/>
        <end position="29"/>
    </location>
</feature>
<gene>
    <name evidence="2" type="ORF">EZS28_039587</name>
</gene>
<sequence>MRLISEDDEYKDDQDENNDYYEDDEEDDDDYYYYEEEDEEEEDEEEDDYEFYCDEFYVIFIISGNDYIENEESGRSGLRDDDEEEEENQPFDFEFEIVLLFFIYGQSLFLSINQFYPEVQLSLDSTNPLEVLNRFDLDVSSEENKLVNDDEEEEIEVQFGQIEFDDNKC</sequence>
<evidence type="ECO:0000313" key="2">
    <source>
        <dbReference type="EMBL" id="KAA6364886.1"/>
    </source>
</evidence>
<accession>A0A5J4U2B5</accession>
<name>A0A5J4U2B5_9EUKA</name>
<comment type="caution">
    <text evidence="2">The sequence shown here is derived from an EMBL/GenBank/DDBJ whole genome shotgun (WGS) entry which is preliminary data.</text>
</comment>
<proteinExistence type="predicted"/>
<dbReference type="EMBL" id="SNRW01021103">
    <property type="protein sequence ID" value="KAA6364886.1"/>
    <property type="molecule type" value="Genomic_DNA"/>
</dbReference>
<dbReference type="Proteomes" id="UP000324800">
    <property type="component" value="Unassembled WGS sequence"/>
</dbReference>
<evidence type="ECO:0000313" key="3">
    <source>
        <dbReference type="Proteomes" id="UP000324800"/>
    </source>
</evidence>
<organism evidence="2 3">
    <name type="scientific">Streblomastix strix</name>
    <dbReference type="NCBI Taxonomy" id="222440"/>
    <lineage>
        <taxon>Eukaryota</taxon>
        <taxon>Metamonada</taxon>
        <taxon>Preaxostyla</taxon>
        <taxon>Oxymonadida</taxon>
        <taxon>Streblomastigidae</taxon>
        <taxon>Streblomastix</taxon>
    </lineage>
</organism>